<name>F4XRV5_9CYAN</name>
<dbReference type="Proteomes" id="UP000003959">
    <property type="component" value="Unassembled WGS sequence"/>
</dbReference>
<evidence type="ECO:0000313" key="2">
    <source>
        <dbReference type="Proteomes" id="UP000003959"/>
    </source>
</evidence>
<gene>
    <name evidence="1" type="ORF">LYNGBM3L_05310</name>
</gene>
<proteinExistence type="predicted"/>
<keyword evidence="2" id="KW-1185">Reference proteome</keyword>
<dbReference type="EMBL" id="GL890907">
    <property type="protein sequence ID" value="EGJ32674.1"/>
    <property type="molecule type" value="Genomic_DNA"/>
</dbReference>
<reference evidence="2" key="1">
    <citation type="journal article" date="2011" name="Proc. Natl. Acad. Sci. U.S.A.">
        <title>Genomic insights into the physiology and ecology of the marine filamentous cyanobacterium Lyngbya majuscula.</title>
        <authorList>
            <person name="Jones A.C."/>
            <person name="Monroe E.A."/>
            <person name="Podell S."/>
            <person name="Hess W.R."/>
            <person name="Klages S."/>
            <person name="Esquenazi E."/>
            <person name="Niessen S."/>
            <person name="Hoover H."/>
            <person name="Rothmann M."/>
            <person name="Lasken R.S."/>
            <person name="Yates J.R.III."/>
            <person name="Reinhardt R."/>
            <person name="Kube M."/>
            <person name="Burkart M.D."/>
            <person name="Allen E.E."/>
            <person name="Dorrestein P.C."/>
            <person name="Gerwick W.H."/>
            <person name="Gerwick L."/>
        </authorList>
    </citation>
    <scope>NUCLEOTIDE SEQUENCE [LARGE SCALE GENOMIC DNA]</scope>
    <source>
        <strain evidence="2">3L</strain>
    </source>
</reference>
<protein>
    <submittedName>
        <fullName evidence="1">Uncharacterized protein</fullName>
    </submittedName>
</protein>
<dbReference type="AlphaFoldDB" id="F4XRV5"/>
<dbReference type="HOGENOM" id="CLU_2771369_0_0_3"/>
<evidence type="ECO:0000313" key="1">
    <source>
        <dbReference type="EMBL" id="EGJ32674.1"/>
    </source>
</evidence>
<organism evidence="1 2">
    <name type="scientific">Moorena producens 3L</name>
    <dbReference type="NCBI Taxonomy" id="489825"/>
    <lineage>
        <taxon>Bacteria</taxon>
        <taxon>Bacillati</taxon>
        <taxon>Cyanobacteriota</taxon>
        <taxon>Cyanophyceae</taxon>
        <taxon>Coleofasciculales</taxon>
        <taxon>Coleofasciculaceae</taxon>
        <taxon>Moorena</taxon>
    </lineage>
</organism>
<sequence length="69" mass="7855">MREFSRENLWVGIAVERTKLFRDQLNEQCPPIPKQGSSIIGNRQSGIGNRESNFWVGIAPFNHDLTAIN</sequence>
<accession>F4XRV5</accession>